<dbReference type="Proteomes" id="UP000663889">
    <property type="component" value="Unassembled WGS sequence"/>
</dbReference>
<evidence type="ECO:0000313" key="5">
    <source>
        <dbReference type="EMBL" id="CAF3537723.1"/>
    </source>
</evidence>
<name>A0A813RJA0_9BILA</name>
<evidence type="ECO:0000313" key="4">
    <source>
        <dbReference type="EMBL" id="CAF0856060.1"/>
    </source>
</evidence>
<evidence type="ECO:0000256" key="1">
    <source>
        <dbReference type="SAM" id="Phobius"/>
    </source>
</evidence>
<feature type="transmembrane region" description="Helical" evidence="1">
    <location>
        <begin position="6"/>
        <end position="23"/>
    </location>
</feature>
<dbReference type="Proteomes" id="UP000663864">
    <property type="component" value="Unassembled WGS sequence"/>
</dbReference>
<dbReference type="EMBL" id="CAJOBD010000460">
    <property type="protein sequence ID" value="CAF3672671.1"/>
    <property type="molecule type" value="Genomic_DNA"/>
</dbReference>
<dbReference type="InterPro" id="IPR009030">
    <property type="entry name" value="Growth_fac_rcpt_cys_sf"/>
</dbReference>
<feature type="transmembrane region" description="Helical" evidence="1">
    <location>
        <begin position="309"/>
        <end position="335"/>
    </location>
</feature>
<dbReference type="EMBL" id="CAJNOU010000086">
    <property type="protein sequence ID" value="CAF0856060.1"/>
    <property type="molecule type" value="Genomic_DNA"/>
</dbReference>
<dbReference type="EMBL" id="CAJNOT010000100">
    <property type="protein sequence ID" value="CAF0838009.1"/>
    <property type="molecule type" value="Genomic_DNA"/>
</dbReference>
<keyword evidence="1" id="KW-0812">Transmembrane</keyword>
<dbReference type="OrthoDB" id="10007980at2759"/>
<gene>
    <name evidence="7" type="ORF">FNK824_LOCUS13110</name>
    <name evidence="6" type="ORF">JBS370_LOCUS7649</name>
    <name evidence="5" type="ORF">OTI717_LOCUS3644</name>
    <name evidence="2" type="ORF">RFH988_LOCUS3000</name>
    <name evidence="4" type="ORF">SEV965_LOCUS3364</name>
    <name evidence="3" type="ORF">ZHD862_LOCUS4227</name>
</gene>
<evidence type="ECO:0000313" key="2">
    <source>
        <dbReference type="EMBL" id="CAF0782840.1"/>
    </source>
</evidence>
<keyword evidence="1" id="KW-1133">Transmembrane helix</keyword>
<dbReference type="EMBL" id="CAJOAX010000200">
    <property type="protein sequence ID" value="CAF3537723.1"/>
    <property type="molecule type" value="Genomic_DNA"/>
</dbReference>
<dbReference type="Proteomes" id="UP000663882">
    <property type="component" value="Unassembled WGS sequence"/>
</dbReference>
<proteinExistence type="predicted"/>
<organism evidence="2 8">
    <name type="scientific">Rotaria sordida</name>
    <dbReference type="NCBI Taxonomy" id="392033"/>
    <lineage>
        <taxon>Eukaryota</taxon>
        <taxon>Metazoa</taxon>
        <taxon>Spiralia</taxon>
        <taxon>Gnathifera</taxon>
        <taxon>Rotifera</taxon>
        <taxon>Eurotatoria</taxon>
        <taxon>Bdelloidea</taxon>
        <taxon>Philodinida</taxon>
        <taxon>Philodinidae</taxon>
        <taxon>Rotaria</taxon>
    </lineage>
</organism>
<dbReference type="Proteomes" id="UP000663823">
    <property type="component" value="Unassembled WGS sequence"/>
</dbReference>
<evidence type="ECO:0000313" key="3">
    <source>
        <dbReference type="EMBL" id="CAF0838009.1"/>
    </source>
</evidence>
<evidence type="ECO:0000313" key="8">
    <source>
        <dbReference type="Proteomes" id="UP000663882"/>
    </source>
</evidence>
<dbReference type="EMBL" id="CAJNOO010000069">
    <property type="protein sequence ID" value="CAF0782840.1"/>
    <property type="molecule type" value="Genomic_DNA"/>
</dbReference>
<dbReference type="EMBL" id="CAJOBE010001693">
    <property type="protein sequence ID" value="CAF3766519.1"/>
    <property type="molecule type" value="Genomic_DNA"/>
</dbReference>
<accession>A0A813RJA0</accession>
<evidence type="ECO:0000313" key="7">
    <source>
        <dbReference type="EMBL" id="CAF3766519.1"/>
    </source>
</evidence>
<dbReference type="Proteomes" id="UP000663874">
    <property type="component" value="Unassembled WGS sequence"/>
</dbReference>
<comment type="caution">
    <text evidence="2">The sequence shown here is derived from an EMBL/GenBank/DDBJ whole genome shotgun (WGS) entry which is preliminary data.</text>
</comment>
<reference evidence="2" key="1">
    <citation type="submission" date="2021-02" db="EMBL/GenBank/DDBJ databases">
        <authorList>
            <person name="Nowell W R."/>
        </authorList>
    </citation>
    <scope>NUCLEOTIDE SEQUENCE</scope>
</reference>
<dbReference type="SUPFAM" id="SSF57184">
    <property type="entry name" value="Growth factor receptor domain"/>
    <property type="match status" value="1"/>
</dbReference>
<keyword evidence="1" id="KW-0472">Membrane</keyword>
<sequence>MQHLLYYLFIIIFGLQIYHAKILNGCRFVKKFYNTHPNIFELNKNQTLLTVRPLYALSNQSFSSINQSLSIGIIYRFANTYLVPVPLLFECSENEQIYTANDCEFTIIDIRSDSSTRTTEPTRTTTVPLHFQEYSSLNTYSLHGAYFKQSTIALRNCHLISNEKFLISDTFHLHIEFEQTIGTKCSEKCLHSQLYECSSSSHTCQCRSSEKFGHLCIDTELISNCSYTSERCRHLCHIKKQIRTGQIDHYCQCPLGTRRIYSNNIYHCELPKLIECDSQHSITTCPKHYICQNNQCIQTLLSRRINESIISLPFILIGLLIGALLIIVILIMGLLKMRSVKCVKFVHQKNVLSNHSVNSSPATITRLSTVPSSSSPCSTLSSSSKSTNKILEKYTKIDLFE</sequence>
<dbReference type="AlphaFoldDB" id="A0A813RJA0"/>
<evidence type="ECO:0000313" key="6">
    <source>
        <dbReference type="EMBL" id="CAF3672671.1"/>
    </source>
</evidence>
<protein>
    <submittedName>
        <fullName evidence="2">Uncharacterized protein</fullName>
    </submittedName>
</protein>
<dbReference type="Proteomes" id="UP000663836">
    <property type="component" value="Unassembled WGS sequence"/>
</dbReference>